<dbReference type="Proteomes" id="UP000680656">
    <property type="component" value="Chromosome"/>
</dbReference>
<organism evidence="2 3">
    <name type="scientific">Methanospirillum purgamenti</name>
    <dbReference type="NCBI Taxonomy" id="2834276"/>
    <lineage>
        <taxon>Archaea</taxon>
        <taxon>Methanobacteriati</taxon>
        <taxon>Methanobacteriota</taxon>
        <taxon>Stenosarchaea group</taxon>
        <taxon>Methanomicrobia</taxon>
        <taxon>Methanomicrobiales</taxon>
        <taxon>Methanospirillaceae</taxon>
        <taxon>Methanospirillum</taxon>
    </lineage>
</organism>
<dbReference type="SUPFAM" id="SSF51905">
    <property type="entry name" value="FAD/NAD(P)-binding domain"/>
    <property type="match status" value="1"/>
</dbReference>
<evidence type="ECO:0000313" key="3">
    <source>
        <dbReference type="Proteomes" id="UP000680656"/>
    </source>
</evidence>
<gene>
    <name evidence="2" type="ORF">KHC33_06200</name>
</gene>
<dbReference type="AlphaFoldDB" id="A0A8E7B2R7"/>
<dbReference type="InterPro" id="IPR050464">
    <property type="entry name" value="Zeta_carotene_desat/Oxidored"/>
</dbReference>
<keyword evidence="3" id="KW-1185">Reference proteome</keyword>
<sequence length="413" mass="46403">MRIAIIGGGLSGLVSAYRLSPDHEITIYEKSAELGGLLSSYHRGTYSIERYYHHFFTGDESFLHLLDELRLTEDILWLKGSTGTYLNGVIYPLTTPIEILRYPYLTIPDKFKLGLFTKKVRTFDLSELDAISAEKFLHEQVGDKIYQSFFRPLLKSKFGMNAEKVSAAWLVSRVAIRSDRSLAGERLGYLNKGFSRFINTISGQITERGGEIRISSPVTSLIRQEKTWFVNDEPYEGIIATIAPGLLREIGVPISDVPYQGAACLTMGLKRAVTNGIYWINLYDNAPYGAVIGHTCFAPFSWYGEHIIYLASYFTGNPVPDLKEQMIRDFCKKFGVQKSDILWTELSLDPFAGPLYLAGYKPRMEELTVPGMSLAGMFSAENYPERSIEGSVRAGERAAKEIISFSQQEGRPL</sequence>
<evidence type="ECO:0000313" key="2">
    <source>
        <dbReference type="EMBL" id="QVV90083.1"/>
    </source>
</evidence>
<proteinExistence type="predicted"/>
<dbReference type="GeneID" id="65096758"/>
<dbReference type="PANTHER" id="PTHR42923">
    <property type="entry name" value="PROTOPORPHYRINOGEN OXIDASE"/>
    <property type="match status" value="1"/>
</dbReference>
<reference evidence="2 3" key="1">
    <citation type="submission" date="2021-05" db="EMBL/GenBank/DDBJ databases">
        <title>A novel Methanospirillum isolate from a pyrite-forming mixed culture.</title>
        <authorList>
            <person name="Bunk B."/>
            <person name="Sproer C."/>
            <person name="Spring S."/>
            <person name="Pester M."/>
        </authorList>
    </citation>
    <scope>NUCLEOTIDE SEQUENCE [LARGE SCALE GENOMIC DNA]</scope>
    <source>
        <strain evidence="2 3">J.3.6.1-F.2.7.3</strain>
    </source>
</reference>
<dbReference type="NCBIfam" id="NF005560">
    <property type="entry name" value="PRK07233.1"/>
    <property type="match status" value="1"/>
</dbReference>
<dbReference type="Gene3D" id="3.50.50.60">
    <property type="entry name" value="FAD/NAD(P)-binding domain"/>
    <property type="match status" value="1"/>
</dbReference>
<dbReference type="RefSeq" id="WP_214420859.1">
    <property type="nucleotide sequence ID" value="NZ_CP075546.1"/>
</dbReference>
<dbReference type="KEGG" id="mrtj:KHC33_06200"/>
<dbReference type="InterPro" id="IPR002937">
    <property type="entry name" value="Amino_oxidase"/>
</dbReference>
<dbReference type="GO" id="GO:0016491">
    <property type="term" value="F:oxidoreductase activity"/>
    <property type="evidence" value="ECO:0007669"/>
    <property type="project" value="InterPro"/>
</dbReference>
<evidence type="ECO:0000259" key="1">
    <source>
        <dbReference type="Pfam" id="PF01593"/>
    </source>
</evidence>
<protein>
    <submittedName>
        <fullName evidence="2">NAD(P)/FAD-dependent oxidoreductase</fullName>
    </submittedName>
</protein>
<name>A0A8E7B2R7_9EURY</name>
<accession>A0A8E7B2R7</accession>
<dbReference type="Pfam" id="PF01593">
    <property type="entry name" value="Amino_oxidase"/>
    <property type="match status" value="1"/>
</dbReference>
<feature type="domain" description="Amine oxidase" evidence="1">
    <location>
        <begin position="10"/>
        <end position="403"/>
    </location>
</feature>
<dbReference type="InterPro" id="IPR036188">
    <property type="entry name" value="FAD/NAD-bd_sf"/>
</dbReference>
<dbReference type="EMBL" id="CP075546">
    <property type="protein sequence ID" value="QVV90083.1"/>
    <property type="molecule type" value="Genomic_DNA"/>
</dbReference>
<dbReference type="PANTHER" id="PTHR42923:SF3">
    <property type="entry name" value="PROTOPORPHYRINOGEN OXIDASE"/>
    <property type="match status" value="1"/>
</dbReference>